<feature type="transmembrane region" description="Helical" evidence="7">
    <location>
        <begin position="214"/>
        <end position="234"/>
    </location>
</feature>
<dbReference type="PIRSF" id="PIRSF006060">
    <property type="entry name" value="AA_transporter"/>
    <property type="match status" value="1"/>
</dbReference>
<feature type="transmembrane region" description="Helical" evidence="7">
    <location>
        <begin position="255"/>
        <end position="277"/>
    </location>
</feature>
<gene>
    <name evidence="8" type="primary">puuP_1</name>
    <name evidence="8" type="ORF">NCTC7807_00787</name>
</gene>
<feature type="transmembrane region" description="Helical" evidence="7">
    <location>
        <begin position="64"/>
        <end position="86"/>
    </location>
</feature>
<reference evidence="8 9" key="1">
    <citation type="submission" date="2018-06" db="EMBL/GenBank/DDBJ databases">
        <authorList>
            <consortium name="Pathogen Informatics"/>
            <person name="Doyle S."/>
        </authorList>
    </citation>
    <scope>NUCLEOTIDE SEQUENCE [LARGE SCALE GENOMIC DNA]</scope>
    <source>
        <strain evidence="8 9">NCTC7807</strain>
    </source>
</reference>
<name>A0A380MQR4_STRGR</name>
<keyword evidence="2" id="KW-1003">Cell membrane</keyword>
<evidence type="ECO:0000256" key="7">
    <source>
        <dbReference type="SAM" id="Phobius"/>
    </source>
</evidence>
<feature type="region of interest" description="Disordered" evidence="6">
    <location>
        <begin position="1"/>
        <end position="23"/>
    </location>
</feature>
<dbReference type="RefSeq" id="WP_100456646.1">
    <property type="nucleotide sequence ID" value="NZ_UHID01000001.1"/>
</dbReference>
<keyword evidence="3 7" id="KW-0812">Transmembrane</keyword>
<dbReference type="InterPro" id="IPR050367">
    <property type="entry name" value="APC_superfamily"/>
</dbReference>
<dbReference type="PANTHER" id="PTHR42770:SF11">
    <property type="entry name" value="INNER MEMBRANE TRANSPORT PROTEIN YBAT"/>
    <property type="match status" value="1"/>
</dbReference>
<dbReference type="Pfam" id="PF13520">
    <property type="entry name" value="AA_permease_2"/>
    <property type="match status" value="1"/>
</dbReference>
<dbReference type="GeneID" id="95072904"/>
<dbReference type="Proteomes" id="UP000254150">
    <property type="component" value="Unassembled WGS sequence"/>
</dbReference>
<evidence type="ECO:0000313" key="9">
    <source>
        <dbReference type="Proteomes" id="UP000254150"/>
    </source>
</evidence>
<keyword evidence="5 7" id="KW-0472">Membrane</keyword>
<feature type="transmembrane region" description="Helical" evidence="7">
    <location>
        <begin position="35"/>
        <end position="52"/>
    </location>
</feature>
<feature type="transmembrane region" description="Helical" evidence="7">
    <location>
        <begin position="304"/>
        <end position="329"/>
    </location>
</feature>
<protein>
    <submittedName>
        <fullName evidence="8">Cationic amino acid transporter</fullName>
    </submittedName>
</protein>
<feature type="transmembrane region" description="Helical" evidence="7">
    <location>
        <begin position="174"/>
        <end position="194"/>
    </location>
</feature>
<feature type="transmembrane region" description="Helical" evidence="7">
    <location>
        <begin position="408"/>
        <end position="428"/>
    </location>
</feature>
<feature type="transmembrane region" description="Helical" evidence="7">
    <location>
        <begin position="143"/>
        <end position="162"/>
    </location>
</feature>
<comment type="subcellular location">
    <subcellularLocation>
        <location evidence="1">Cell membrane</location>
        <topology evidence="1">Multi-pass membrane protein</topology>
    </subcellularLocation>
</comment>
<dbReference type="AlphaFoldDB" id="A0A380MQR4"/>
<feature type="transmembrane region" description="Helical" evidence="7">
    <location>
        <begin position="350"/>
        <end position="367"/>
    </location>
</feature>
<evidence type="ECO:0000256" key="5">
    <source>
        <dbReference type="ARBA" id="ARBA00023136"/>
    </source>
</evidence>
<evidence type="ECO:0000256" key="4">
    <source>
        <dbReference type="ARBA" id="ARBA00022989"/>
    </source>
</evidence>
<keyword evidence="4 7" id="KW-1133">Transmembrane helix</keyword>
<dbReference type="EMBL" id="UHID01000001">
    <property type="protein sequence ID" value="SUO94253.1"/>
    <property type="molecule type" value="Genomic_DNA"/>
</dbReference>
<feature type="transmembrane region" description="Helical" evidence="7">
    <location>
        <begin position="379"/>
        <end position="396"/>
    </location>
</feature>
<feature type="transmembrane region" description="Helical" evidence="7">
    <location>
        <begin position="107"/>
        <end position="131"/>
    </location>
</feature>
<proteinExistence type="predicted"/>
<evidence type="ECO:0000256" key="1">
    <source>
        <dbReference type="ARBA" id="ARBA00004651"/>
    </source>
</evidence>
<evidence type="ECO:0000256" key="2">
    <source>
        <dbReference type="ARBA" id="ARBA00022475"/>
    </source>
</evidence>
<dbReference type="Gene3D" id="1.20.1740.10">
    <property type="entry name" value="Amino acid/polyamine transporter I"/>
    <property type="match status" value="1"/>
</dbReference>
<evidence type="ECO:0000256" key="3">
    <source>
        <dbReference type="ARBA" id="ARBA00022692"/>
    </source>
</evidence>
<dbReference type="GO" id="GO:0005886">
    <property type="term" value="C:plasma membrane"/>
    <property type="evidence" value="ECO:0007669"/>
    <property type="project" value="UniProtKB-SubCell"/>
</dbReference>
<dbReference type="PANTHER" id="PTHR42770">
    <property type="entry name" value="AMINO ACID TRANSPORTER-RELATED"/>
    <property type="match status" value="1"/>
</dbReference>
<sequence>MDATRPAGTPGNPPEGAAGSPTGEPALKRAIGPKLLILFVIGDILGTGIYATTGKVAGKVGGALWVPFAIGFVVALLTAASYVELVGKYPKAAGAALYAQKAFKVPFLTFIVAFMVMCSGLSSASAAALAFSGDYMSELTAGALPPTLIAVAFVLVLAAVNLRGVAESVKMNVVLTLVELSGLAVILGIGAYAVLSGGGEPSRLVEFESSGTGFALMTGVLGATALGFFAFVGFEDSVNMAEETKDPARTFPRAIFIGVAVTGTIYVLVALVSSLLVDPGTLAGSDGPLLEVVKAGGVQFPPQLFALIALFAVTNSALINMMMASRLCYGMANERILPRVMGRVLPRRRTPVVGIVFVSLLALGMVLTGEIEGLGDTTSFLLLCVFAVVNVAVLVLRKDRVDHAHFRTPTALPVLGALTALVLASPLADRPADVYIRAGVLLLLGIGLWLLNKLALRGERG</sequence>
<dbReference type="InterPro" id="IPR002293">
    <property type="entry name" value="AA/rel_permease1"/>
</dbReference>
<organism evidence="8 9">
    <name type="scientific">Streptomyces griseus</name>
    <dbReference type="NCBI Taxonomy" id="1911"/>
    <lineage>
        <taxon>Bacteria</taxon>
        <taxon>Bacillati</taxon>
        <taxon>Actinomycetota</taxon>
        <taxon>Actinomycetes</taxon>
        <taxon>Kitasatosporales</taxon>
        <taxon>Streptomycetaceae</taxon>
        <taxon>Streptomyces</taxon>
    </lineage>
</organism>
<dbReference type="GO" id="GO:0022857">
    <property type="term" value="F:transmembrane transporter activity"/>
    <property type="evidence" value="ECO:0007669"/>
    <property type="project" value="InterPro"/>
</dbReference>
<evidence type="ECO:0000256" key="6">
    <source>
        <dbReference type="SAM" id="MobiDB-lite"/>
    </source>
</evidence>
<evidence type="ECO:0000313" key="8">
    <source>
        <dbReference type="EMBL" id="SUO94253.1"/>
    </source>
</evidence>
<accession>A0A380MQR4</accession>
<feature type="transmembrane region" description="Helical" evidence="7">
    <location>
        <begin position="434"/>
        <end position="451"/>
    </location>
</feature>